<reference evidence="1" key="1">
    <citation type="submission" date="2021-08" db="EMBL/GenBank/DDBJ databases">
        <title>The first chromosome-level gecko genome reveals the dynamic sex chromosomes of Neotropical dwarf geckos (Sphaerodactylidae: Sphaerodactylus).</title>
        <authorList>
            <person name="Pinto B.J."/>
            <person name="Keating S.E."/>
            <person name="Gamble T."/>
        </authorList>
    </citation>
    <scope>NUCLEOTIDE SEQUENCE</scope>
    <source>
        <strain evidence="1">TG3544</strain>
    </source>
</reference>
<organism evidence="1 2">
    <name type="scientific">Sphaerodactylus townsendi</name>
    <dbReference type="NCBI Taxonomy" id="933632"/>
    <lineage>
        <taxon>Eukaryota</taxon>
        <taxon>Metazoa</taxon>
        <taxon>Chordata</taxon>
        <taxon>Craniata</taxon>
        <taxon>Vertebrata</taxon>
        <taxon>Euteleostomi</taxon>
        <taxon>Lepidosauria</taxon>
        <taxon>Squamata</taxon>
        <taxon>Bifurcata</taxon>
        <taxon>Gekkota</taxon>
        <taxon>Sphaerodactylidae</taxon>
        <taxon>Sphaerodactylus</taxon>
    </lineage>
</organism>
<accession>A0ACB8FHB3</accession>
<sequence length="155" mass="17487">MPTFAQPLDYALTVEAVKLKPFFMAGHTFEMTCKVSSRNIKTPRYSVLITAEKTLNDHSNANGTLRIISLNQDSVVRREDWTDQDRVDGVVLEKVQENEFRYRMYQTQISDAGLYRCVVTAWSPGGGGMWREAVNGLSNPIQIDFQTSGQYASPT</sequence>
<gene>
    <name evidence="1" type="ORF">K3G42_017524</name>
</gene>
<keyword evidence="2" id="KW-1185">Reference proteome</keyword>
<name>A0ACB8FHB3_9SAUR</name>
<dbReference type="Proteomes" id="UP000827872">
    <property type="component" value="Linkage Group LG04"/>
</dbReference>
<proteinExistence type="predicted"/>
<comment type="caution">
    <text evidence="1">The sequence shown here is derived from an EMBL/GenBank/DDBJ whole genome shotgun (WGS) entry which is preliminary data.</text>
</comment>
<protein>
    <submittedName>
        <fullName evidence="1">Uncharacterized protein</fullName>
    </submittedName>
</protein>
<evidence type="ECO:0000313" key="1">
    <source>
        <dbReference type="EMBL" id="KAH8004712.1"/>
    </source>
</evidence>
<evidence type="ECO:0000313" key="2">
    <source>
        <dbReference type="Proteomes" id="UP000827872"/>
    </source>
</evidence>
<dbReference type="EMBL" id="CM037617">
    <property type="protein sequence ID" value="KAH8004712.1"/>
    <property type="molecule type" value="Genomic_DNA"/>
</dbReference>